<dbReference type="InterPro" id="IPR039420">
    <property type="entry name" value="WalR-like"/>
</dbReference>
<evidence type="ECO:0000259" key="7">
    <source>
        <dbReference type="PROSITE" id="PS50110"/>
    </source>
</evidence>
<feature type="domain" description="HTH luxR-type" evidence="6">
    <location>
        <begin position="142"/>
        <end position="207"/>
    </location>
</feature>
<proteinExistence type="predicted"/>
<dbReference type="EMBL" id="JANUGW010000014">
    <property type="protein sequence ID" value="MCS0583588.1"/>
    <property type="molecule type" value="Genomic_DNA"/>
</dbReference>
<dbReference type="CDD" id="cd06170">
    <property type="entry name" value="LuxR_C_like"/>
    <property type="match status" value="1"/>
</dbReference>
<dbReference type="InterPro" id="IPR016032">
    <property type="entry name" value="Sig_transdc_resp-reg_C-effctor"/>
</dbReference>
<dbReference type="InterPro" id="IPR011006">
    <property type="entry name" value="CheY-like_superfamily"/>
</dbReference>
<feature type="domain" description="Response regulatory" evidence="7">
    <location>
        <begin position="3"/>
        <end position="119"/>
    </location>
</feature>
<evidence type="ECO:0000256" key="3">
    <source>
        <dbReference type="ARBA" id="ARBA00023125"/>
    </source>
</evidence>
<dbReference type="SUPFAM" id="SSF52172">
    <property type="entry name" value="CheY-like"/>
    <property type="match status" value="1"/>
</dbReference>
<keyword evidence="4" id="KW-0804">Transcription</keyword>
<evidence type="ECO:0000256" key="1">
    <source>
        <dbReference type="ARBA" id="ARBA00022553"/>
    </source>
</evidence>
<dbReference type="PROSITE" id="PS50110">
    <property type="entry name" value="RESPONSE_REGULATORY"/>
    <property type="match status" value="1"/>
</dbReference>
<evidence type="ECO:0000256" key="5">
    <source>
        <dbReference type="PROSITE-ProRule" id="PRU00169"/>
    </source>
</evidence>
<dbReference type="PANTHER" id="PTHR43214:SF41">
    <property type="entry name" value="NITRATE_NITRITE RESPONSE REGULATOR PROTEIN NARP"/>
    <property type="match status" value="1"/>
</dbReference>
<reference evidence="8 9" key="1">
    <citation type="submission" date="2022-08" db="EMBL/GenBank/DDBJ databases">
        <title>Reclassification of Massilia species as members of the genera Telluria, Duganella, Pseudoduganella, Mokoshia gen. nov. and Zemynaea gen. nov. using orthogonal and non-orthogonal genome-based approaches.</title>
        <authorList>
            <person name="Bowman J.P."/>
        </authorList>
    </citation>
    <scope>NUCLEOTIDE SEQUENCE [LARGE SCALE GENOMIC DNA]</scope>
    <source>
        <strain evidence="8 9">JCM 31316</strain>
    </source>
</reference>
<dbReference type="PRINTS" id="PR00038">
    <property type="entry name" value="HTHLUXR"/>
</dbReference>
<keyword evidence="2" id="KW-0805">Transcription regulation</keyword>
<dbReference type="Pfam" id="PF00196">
    <property type="entry name" value="GerE"/>
    <property type="match status" value="1"/>
</dbReference>
<dbReference type="InterPro" id="IPR001789">
    <property type="entry name" value="Sig_transdc_resp-reg_receiver"/>
</dbReference>
<dbReference type="PROSITE" id="PS00622">
    <property type="entry name" value="HTH_LUXR_1"/>
    <property type="match status" value="1"/>
</dbReference>
<sequence>MIRILIADDHAIVIGGLKQLLAQVDDVEVAGEANNGQQVLDALVRDRFDLVLLDMNMPGPSGIDLIARIRSLDADLPILVLTMHNEVQVARGAFKAGAAGYLTKDTEPEVLVAAIRKTASGGKFIDPTLVDQLVFDAGDGQLEAAHDKLSAREFHVLALLASGKTVNEIAADLGLSSKTVSTHKARLMLKMNFSSNADLVRYAVESGLAK</sequence>
<evidence type="ECO:0000256" key="2">
    <source>
        <dbReference type="ARBA" id="ARBA00023015"/>
    </source>
</evidence>
<evidence type="ECO:0000313" key="9">
    <source>
        <dbReference type="Proteomes" id="UP001204151"/>
    </source>
</evidence>
<dbReference type="Gene3D" id="3.40.50.2300">
    <property type="match status" value="1"/>
</dbReference>
<dbReference type="PROSITE" id="PS50043">
    <property type="entry name" value="HTH_LUXR_2"/>
    <property type="match status" value="1"/>
</dbReference>
<dbReference type="SMART" id="SM00448">
    <property type="entry name" value="REC"/>
    <property type="match status" value="1"/>
</dbReference>
<dbReference type="CDD" id="cd17535">
    <property type="entry name" value="REC_NarL-like"/>
    <property type="match status" value="1"/>
</dbReference>
<name>A0ABT1ZUI3_9BURK</name>
<dbReference type="InterPro" id="IPR058245">
    <property type="entry name" value="NreC/VraR/RcsB-like_REC"/>
</dbReference>
<evidence type="ECO:0000256" key="4">
    <source>
        <dbReference type="ARBA" id="ARBA00023163"/>
    </source>
</evidence>
<dbReference type="PANTHER" id="PTHR43214">
    <property type="entry name" value="TWO-COMPONENT RESPONSE REGULATOR"/>
    <property type="match status" value="1"/>
</dbReference>
<protein>
    <submittedName>
        <fullName evidence="8">Response regulator transcription factor</fullName>
    </submittedName>
</protein>
<dbReference type="Proteomes" id="UP001204151">
    <property type="component" value="Unassembled WGS sequence"/>
</dbReference>
<accession>A0ABT1ZUI3</accession>
<dbReference type="Pfam" id="PF00072">
    <property type="entry name" value="Response_reg"/>
    <property type="match status" value="1"/>
</dbReference>
<keyword evidence="9" id="KW-1185">Reference proteome</keyword>
<dbReference type="SUPFAM" id="SSF46894">
    <property type="entry name" value="C-terminal effector domain of the bipartite response regulators"/>
    <property type="match status" value="1"/>
</dbReference>
<dbReference type="InterPro" id="IPR000792">
    <property type="entry name" value="Tscrpt_reg_LuxR_C"/>
</dbReference>
<evidence type="ECO:0000313" key="8">
    <source>
        <dbReference type="EMBL" id="MCS0583588.1"/>
    </source>
</evidence>
<dbReference type="RefSeq" id="WP_258818173.1">
    <property type="nucleotide sequence ID" value="NZ_JANUGW010000014.1"/>
</dbReference>
<comment type="caution">
    <text evidence="8">The sequence shown here is derived from an EMBL/GenBank/DDBJ whole genome shotgun (WGS) entry which is preliminary data.</text>
</comment>
<keyword evidence="3" id="KW-0238">DNA-binding</keyword>
<keyword evidence="1 5" id="KW-0597">Phosphoprotein</keyword>
<gene>
    <name evidence="8" type="ORF">NX784_18510</name>
</gene>
<feature type="modified residue" description="4-aspartylphosphate" evidence="5">
    <location>
        <position position="54"/>
    </location>
</feature>
<dbReference type="SMART" id="SM00421">
    <property type="entry name" value="HTH_LUXR"/>
    <property type="match status" value="1"/>
</dbReference>
<evidence type="ECO:0000259" key="6">
    <source>
        <dbReference type="PROSITE" id="PS50043"/>
    </source>
</evidence>
<organism evidence="8 9">
    <name type="scientific">Massilia pinisoli</name>
    <dbReference type="NCBI Taxonomy" id="1772194"/>
    <lineage>
        <taxon>Bacteria</taxon>
        <taxon>Pseudomonadati</taxon>
        <taxon>Pseudomonadota</taxon>
        <taxon>Betaproteobacteria</taxon>
        <taxon>Burkholderiales</taxon>
        <taxon>Oxalobacteraceae</taxon>
        <taxon>Telluria group</taxon>
        <taxon>Massilia</taxon>
    </lineage>
</organism>